<feature type="domain" description="FAD/NAD(P)-binding" evidence="6">
    <location>
        <begin position="7"/>
        <end position="372"/>
    </location>
</feature>
<name>A0A9P4I6J3_9PEZI</name>
<feature type="compositionally biased region" description="Basic and acidic residues" evidence="5">
    <location>
        <begin position="114"/>
        <end position="124"/>
    </location>
</feature>
<dbReference type="PANTHER" id="PTHR43735">
    <property type="entry name" value="APOPTOSIS-INDUCING FACTOR 1"/>
    <property type="match status" value="1"/>
</dbReference>
<dbReference type="Gene3D" id="3.50.50.100">
    <property type="match status" value="1"/>
</dbReference>
<dbReference type="Proteomes" id="UP000799772">
    <property type="component" value="Unassembled WGS sequence"/>
</dbReference>
<evidence type="ECO:0000259" key="6">
    <source>
        <dbReference type="Pfam" id="PF07992"/>
    </source>
</evidence>
<sequence length="479" mass="52848">MSRETTKDIVILGGSFAGISAAHHFLKDTVDKLRVTRTAPSYRVVLISPSTHIYWNIGAPRGIVSPTWLPQNDLFVPIIPAFRRYPINRFHFIQGTATSVDMFARRVHVELHTPRAAGDHKPRGSVDSQNRWSTGSKGSKGSVTQSIEFHALIIATGTYAEDSLYSLHGPHDDTLAALNEFHNAIPNAEGIIVAGGGPSGVETAGQLATYFNRPSRTNRGPITALMNARPKFLKGRLSRHELSTRKPKTITLISGNDRLLPRLPLALGQQAEKSLESLGVHIIHNTRVVSAAQTPGGKMRVVLNNDITITADLYVAATGVRPNTNFLPPEMLDASKYVSTDPNYLRVTRPPPGGMVYCIGDCATYSKNYILDVYEAVPVLMHNLRNDLLVWELRDQNPYGGKEEEIAALQEADMRYVQNPTDSQLMPITRWGGVGVLYGMKLPGWMVYAMKGRDYRIAKAKLVAGQGHNPYAPDTYIYK</sequence>
<proteinExistence type="inferred from homology"/>
<comment type="caution">
    <text evidence="7">The sequence shown here is derived from an EMBL/GenBank/DDBJ whole genome shotgun (WGS) entry which is preliminary data.</text>
</comment>
<evidence type="ECO:0000256" key="1">
    <source>
        <dbReference type="ARBA" id="ARBA00006442"/>
    </source>
</evidence>
<dbReference type="Pfam" id="PF07992">
    <property type="entry name" value="Pyr_redox_2"/>
    <property type="match status" value="1"/>
</dbReference>
<accession>A0A9P4I6J3</accession>
<dbReference type="EMBL" id="ML978130">
    <property type="protein sequence ID" value="KAF2096066.1"/>
    <property type="molecule type" value="Genomic_DNA"/>
</dbReference>
<evidence type="ECO:0000256" key="5">
    <source>
        <dbReference type="SAM" id="MobiDB-lite"/>
    </source>
</evidence>
<evidence type="ECO:0000313" key="8">
    <source>
        <dbReference type="Proteomes" id="UP000799772"/>
    </source>
</evidence>
<comment type="similarity">
    <text evidence="1">Belongs to the FAD-dependent oxidoreductase family.</text>
</comment>
<protein>
    <submittedName>
        <fullName evidence="7">FAD/NAD(P)-binding domain-containing protein</fullName>
    </submittedName>
</protein>
<keyword evidence="8" id="KW-1185">Reference proteome</keyword>
<dbReference type="GO" id="GO:0005737">
    <property type="term" value="C:cytoplasm"/>
    <property type="evidence" value="ECO:0007669"/>
    <property type="project" value="TreeGrafter"/>
</dbReference>
<reference evidence="7" key="1">
    <citation type="journal article" date="2020" name="Stud. Mycol.">
        <title>101 Dothideomycetes genomes: a test case for predicting lifestyles and emergence of pathogens.</title>
        <authorList>
            <person name="Haridas S."/>
            <person name="Albert R."/>
            <person name="Binder M."/>
            <person name="Bloem J."/>
            <person name="Labutti K."/>
            <person name="Salamov A."/>
            <person name="Andreopoulos B."/>
            <person name="Baker S."/>
            <person name="Barry K."/>
            <person name="Bills G."/>
            <person name="Bluhm B."/>
            <person name="Cannon C."/>
            <person name="Castanera R."/>
            <person name="Culley D."/>
            <person name="Daum C."/>
            <person name="Ezra D."/>
            <person name="Gonzalez J."/>
            <person name="Henrissat B."/>
            <person name="Kuo A."/>
            <person name="Liang C."/>
            <person name="Lipzen A."/>
            <person name="Lutzoni F."/>
            <person name="Magnuson J."/>
            <person name="Mondo S."/>
            <person name="Nolan M."/>
            <person name="Ohm R."/>
            <person name="Pangilinan J."/>
            <person name="Park H.-J."/>
            <person name="Ramirez L."/>
            <person name="Alfaro M."/>
            <person name="Sun H."/>
            <person name="Tritt A."/>
            <person name="Yoshinaga Y."/>
            <person name="Zwiers L.-H."/>
            <person name="Turgeon B."/>
            <person name="Goodwin S."/>
            <person name="Spatafora J."/>
            <person name="Crous P."/>
            <person name="Grigoriev I."/>
        </authorList>
    </citation>
    <scope>NUCLEOTIDE SEQUENCE</scope>
    <source>
        <strain evidence="7">CBS 133067</strain>
    </source>
</reference>
<dbReference type="AlphaFoldDB" id="A0A9P4I6J3"/>
<gene>
    <name evidence="7" type="ORF">NA57DRAFT_78838</name>
</gene>
<dbReference type="GO" id="GO:0050660">
    <property type="term" value="F:flavin adenine dinucleotide binding"/>
    <property type="evidence" value="ECO:0007669"/>
    <property type="project" value="TreeGrafter"/>
</dbReference>
<dbReference type="GO" id="GO:0004174">
    <property type="term" value="F:electron-transferring-flavoprotein dehydrogenase activity"/>
    <property type="evidence" value="ECO:0007669"/>
    <property type="project" value="TreeGrafter"/>
</dbReference>
<organism evidence="7 8">
    <name type="scientific">Rhizodiscina lignyota</name>
    <dbReference type="NCBI Taxonomy" id="1504668"/>
    <lineage>
        <taxon>Eukaryota</taxon>
        <taxon>Fungi</taxon>
        <taxon>Dikarya</taxon>
        <taxon>Ascomycota</taxon>
        <taxon>Pezizomycotina</taxon>
        <taxon>Dothideomycetes</taxon>
        <taxon>Pleosporomycetidae</taxon>
        <taxon>Aulographales</taxon>
        <taxon>Rhizodiscinaceae</taxon>
        <taxon>Rhizodiscina</taxon>
    </lineage>
</organism>
<keyword evidence="3" id="KW-0274">FAD</keyword>
<feature type="region of interest" description="Disordered" evidence="5">
    <location>
        <begin position="114"/>
        <end position="141"/>
    </location>
</feature>
<evidence type="ECO:0000313" key="7">
    <source>
        <dbReference type="EMBL" id="KAF2096066.1"/>
    </source>
</evidence>
<evidence type="ECO:0000256" key="4">
    <source>
        <dbReference type="ARBA" id="ARBA00023002"/>
    </source>
</evidence>
<keyword evidence="4" id="KW-0560">Oxidoreductase</keyword>
<dbReference type="PRINTS" id="PR00368">
    <property type="entry name" value="FADPNR"/>
</dbReference>
<dbReference type="SUPFAM" id="SSF51905">
    <property type="entry name" value="FAD/NAD(P)-binding domain"/>
    <property type="match status" value="1"/>
</dbReference>
<dbReference type="InterPro" id="IPR023753">
    <property type="entry name" value="FAD/NAD-binding_dom"/>
</dbReference>
<keyword evidence="2" id="KW-0285">Flavoprotein</keyword>
<dbReference type="OrthoDB" id="202203at2759"/>
<dbReference type="InterPro" id="IPR036188">
    <property type="entry name" value="FAD/NAD-bd_sf"/>
</dbReference>
<dbReference type="PANTHER" id="PTHR43735:SF3">
    <property type="entry name" value="FERROPTOSIS SUPPRESSOR PROTEIN 1"/>
    <property type="match status" value="1"/>
</dbReference>
<evidence type="ECO:0000256" key="3">
    <source>
        <dbReference type="ARBA" id="ARBA00022827"/>
    </source>
</evidence>
<evidence type="ECO:0000256" key="2">
    <source>
        <dbReference type="ARBA" id="ARBA00022630"/>
    </source>
</evidence>